<proteinExistence type="predicted"/>
<keyword evidence="1" id="KW-1185">Reference proteome</keyword>
<dbReference type="Proteomes" id="UP000050741">
    <property type="component" value="Unassembled WGS sequence"/>
</dbReference>
<dbReference type="InterPro" id="IPR036786">
    <property type="entry name" value="Ribosome_mat_SBDS_N_sf"/>
</dbReference>
<dbReference type="OrthoDB" id="10253092at2759"/>
<evidence type="ECO:0000313" key="1">
    <source>
        <dbReference type="Proteomes" id="UP000050741"/>
    </source>
</evidence>
<evidence type="ECO:0000313" key="2">
    <source>
        <dbReference type="WBParaSite" id="GPLIN_001374600"/>
    </source>
</evidence>
<accession>A0A183CLJ0</accession>
<reference evidence="1" key="1">
    <citation type="submission" date="2014-05" db="EMBL/GenBank/DDBJ databases">
        <title>The genome and life-stage specific transcriptomes of Globodera pallida elucidate key aspects of plant parasitism by a cyst nematode.</title>
        <authorList>
            <person name="Cotton J.A."/>
            <person name="Lilley C.J."/>
            <person name="Jones L.M."/>
            <person name="Kikuchi T."/>
            <person name="Reid A.J."/>
            <person name="Thorpe P."/>
            <person name="Tsai I.J."/>
            <person name="Beasley H."/>
            <person name="Blok V."/>
            <person name="Cock P.J.A."/>
            <person name="Van den Akker S.E."/>
            <person name="Holroyd N."/>
            <person name="Hunt M."/>
            <person name="Mantelin S."/>
            <person name="Naghra H."/>
            <person name="Pain A."/>
            <person name="Palomares-Rius J.E."/>
            <person name="Zarowiecki M."/>
            <person name="Berriman M."/>
            <person name="Jones J.T."/>
            <person name="Urwin P.E."/>
        </authorList>
    </citation>
    <scope>NUCLEOTIDE SEQUENCE [LARGE SCALE GENOMIC DNA]</scope>
    <source>
        <strain evidence="1">Lindley</strain>
    </source>
</reference>
<reference evidence="2" key="2">
    <citation type="submission" date="2016-06" db="UniProtKB">
        <authorList>
            <consortium name="WormBaseParasite"/>
        </authorList>
    </citation>
    <scope>IDENTIFICATION</scope>
</reference>
<protein>
    <submittedName>
        <fullName evidence="2">Tudor domain-containing protein</fullName>
    </submittedName>
</protein>
<sequence>MSGQIKTPTNQKLLTNVAVVRMKKCGKRYEVEARDEDCVFEWLAYDPQTRLLAYPPEDSLGPTPLSAAEMGEEGKRQKLIRQLCTKYFVDFMGATHNATLDEQYFQIPTS</sequence>
<dbReference type="AlphaFoldDB" id="A0A183CLJ0"/>
<organism evidence="1 2">
    <name type="scientific">Globodera pallida</name>
    <name type="common">Potato cyst nematode worm</name>
    <name type="synonym">Heterodera pallida</name>
    <dbReference type="NCBI Taxonomy" id="36090"/>
    <lineage>
        <taxon>Eukaryota</taxon>
        <taxon>Metazoa</taxon>
        <taxon>Ecdysozoa</taxon>
        <taxon>Nematoda</taxon>
        <taxon>Chromadorea</taxon>
        <taxon>Rhabditida</taxon>
        <taxon>Tylenchina</taxon>
        <taxon>Tylenchomorpha</taxon>
        <taxon>Tylenchoidea</taxon>
        <taxon>Heteroderidae</taxon>
        <taxon>Heteroderinae</taxon>
        <taxon>Globodera</taxon>
    </lineage>
</organism>
<dbReference type="Gene3D" id="3.30.1250.10">
    <property type="entry name" value="Ribosome maturation protein SBDS, N-terminal domain"/>
    <property type="match status" value="1"/>
</dbReference>
<dbReference type="WBParaSite" id="GPLIN_001374600">
    <property type="protein sequence ID" value="GPLIN_001374600"/>
    <property type="gene ID" value="GPLIN_001374600"/>
</dbReference>
<name>A0A183CLJ0_GLOPA</name>